<dbReference type="GO" id="GO:0003824">
    <property type="term" value="F:catalytic activity"/>
    <property type="evidence" value="ECO:0007669"/>
    <property type="project" value="InterPro"/>
</dbReference>
<dbReference type="AlphaFoldDB" id="A0A160FJF2"/>
<dbReference type="Proteomes" id="UP000076852">
    <property type="component" value="Chromosome 1"/>
</dbReference>
<sequence length="262" mass="28300">MPHLTHSIEDGMAVITLHNPPQNRLTPQMVDELDAALTAVGESDARALLVRAEGPDFSFGGDIVDWPDMSARELRTLFERYMNCFNRFERLSIPTVAAVQGLCFGGGLELAVRADIIFAAETARFGHPEQSLAIVTLLGGVYRIAERAGRSKAIEWALTSEQVPAAVMERHGVVNRVVPDGELADEATAFVVKLAAGPTRAHAAHKALLRIWATGGVTAADEAMFDIAMPLFDSKDVKLALPASVEAFLAKKPRPVFPFTGE</sequence>
<evidence type="ECO:0000256" key="1">
    <source>
        <dbReference type="ARBA" id="ARBA00005254"/>
    </source>
</evidence>
<dbReference type="RefSeq" id="WP_063495821.1">
    <property type="nucleotide sequence ID" value="NZ_CP014578.1"/>
</dbReference>
<proteinExistence type="inferred from homology"/>
<dbReference type="KEGG" id="buz:AYM40_08455"/>
<dbReference type="SUPFAM" id="SSF52096">
    <property type="entry name" value="ClpP/crotonase"/>
    <property type="match status" value="1"/>
</dbReference>
<keyword evidence="4" id="KW-1185">Reference proteome</keyword>
<dbReference type="InterPro" id="IPR001753">
    <property type="entry name" value="Enoyl-CoA_hydra/iso"/>
</dbReference>
<dbReference type="EMBL" id="CP014578">
    <property type="protein sequence ID" value="ANB72385.1"/>
    <property type="molecule type" value="Genomic_DNA"/>
</dbReference>
<dbReference type="PROSITE" id="PS00166">
    <property type="entry name" value="ENOYL_COA_HYDRATASE"/>
    <property type="match status" value="1"/>
</dbReference>
<dbReference type="GO" id="GO:0006635">
    <property type="term" value="P:fatty acid beta-oxidation"/>
    <property type="evidence" value="ECO:0007669"/>
    <property type="project" value="TreeGrafter"/>
</dbReference>
<name>A0A160FJF2_9BURK</name>
<protein>
    <submittedName>
        <fullName evidence="3">Enoyl-CoA hydratase</fullName>
    </submittedName>
</protein>
<evidence type="ECO:0000256" key="2">
    <source>
        <dbReference type="RuleBase" id="RU003707"/>
    </source>
</evidence>
<dbReference type="STRING" id="1804984.AYM40_08455"/>
<dbReference type="OrthoDB" id="8452484at2"/>
<reference evidence="3 4" key="1">
    <citation type="journal article" date="2016" name="Gene">
        <title>PacBio SMRT assembly of a complex multi-replicon genome reveals chlorocatechol degradative operon in a region of genome plasticity.</title>
        <authorList>
            <person name="Ricker N."/>
            <person name="Shen S.Y."/>
            <person name="Goordial J."/>
            <person name="Jin S."/>
            <person name="Fulthorpe R.R."/>
        </authorList>
    </citation>
    <scope>NUCLEOTIDE SEQUENCE [LARGE SCALE GENOMIC DNA]</scope>
    <source>
        <strain evidence="3 4">OLGA172</strain>
    </source>
</reference>
<dbReference type="PANTHER" id="PTHR11941">
    <property type="entry name" value="ENOYL-COA HYDRATASE-RELATED"/>
    <property type="match status" value="1"/>
</dbReference>
<evidence type="ECO:0000313" key="3">
    <source>
        <dbReference type="EMBL" id="ANB72385.1"/>
    </source>
</evidence>
<comment type="similarity">
    <text evidence="1 2">Belongs to the enoyl-CoA hydratase/isomerase family.</text>
</comment>
<dbReference type="Pfam" id="PF00378">
    <property type="entry name" value="ECH_1"/>
    <property type="match status" value="1"/>
</dbReference>
<dbReference type="Gene3D" id="3.90.226.10">
    <property type="entry name" value="2-enoyl-CoA Hydratase, Chain A, domain 1"/>
    <property type="match status" value="1"/>
</dbReference>
<dbReference type="InterPro" id="IPR018376">
    <property type="entry name" value="Enoyl-CoA_hyd/isom_CS"/>
</dbReference>
<organism evidence="3 4">
    <name type="scientific">Paraburkholderia phytofirmans OLGA172</name>
    <dbReference type="NCBI Taxonomy" id="1417228"/>
    <lineage>
        <taxon>Bacteria</taxon>
        <taxon>Pseudomonadati</taxon>
        <taxon>Pseudomonadota</taxon>
        <taxon>Betaproteobacteria</taxon>
        <taxon>Burkholderiales</taxon>
        <taxon>Burkholderiaceae</taxon>
        <taxon>Paraburkholderia</taxon>
    </lineage>
</organism>
<dbReference type="CDD" id="cd06558">
    <property type="entry name" value="crotonase-like"/>
    <property type="match status" value="1"/>
</dbReference>
<dbReference type="InterPro" id="IPR029045">
    <property type="entry name" value="ClpP/crotonase-like_dom_sf"/>
</dbReference>
<gene>
    <name evidence="3" type="ORF">AYM40_08455</name>
</gene>
<accession>A0A160FJF2</accession>
<evidence type="ECO:0000313" key="4">
    <source>
        <dbReference type="Proteomes" id="UP000076852"/>
    </source>
</evidence>
<dbReference type="PANTHER" id="PTHR11941:SF54">
    <property type="entry name" value="ENOYL-COA HYDRATASE, MITOCHONDRIAL"/>
    <property type="match status" value="1"/>
</dbReference>